<dbReference type="AlphaFoldDB" id="B2A3Q3"/>
<comment type="pathway">
    <text evidence="5">Purine metabolism; GMP biosynthesis via salvage pathway; GMP from guanine: step 1/1.</text>
</comment>
<proteinExistence type="inferred from homology"/>
<comment type="cofactor">
    <cofactor evidence="1 16">
        <name>Mg(2+)</name>
        <dbReference type="ChEBI" id="CHEBI:18420"/>
    </cofactor>
</comment>
<feature type="domain" description="Phosphoribosyltransferase" evidence="17">
    <location>
        <begin position="16"/>
        <end position="163"/>
    </location>
</feature>
<dbReference type="RefSeq" id="WP_012446570.1">
    <property type="nucleotide sequence ID" value="NC_010718.1"/>
</dbReference>
<accession>B2A3Q3</accession>
<keyword evidence="19" id="KW-1185">Reference proteome</keyword>
<evidence type="ECO:0000256" key="9">
    <source>
        <dbReference type="ARBA" id="ARBA00022679"/>
    </source>
</evidence>
<evidence type="ECO:0000256" key="2">
    <source>
        <dbReference type="ARBA" id="ARBA00002049"/>
    </source>
</evidence>
<evidence type="ECO:0000256" key="15">
    <source>
        <dbReference type="ARBA" id="ARBA00049402"/>
    </source>
</evidence>
<dbReference type="Gene3D" id="3.40.50.2020">
    <property type="match status" value="1"/>
</dbReference>
<dbReference type="InterPro" id="IPR005904">
    <property type="entry name" value="Hxn_phspho_trans"/>
</dbReference>
<evidence type="ECO:0000256" key="12">
    <source>
        <dbReference type="ARBA" id="ARBA00022741"/>
    </source>
</evidence>
<keyword evidence="13 16" id="KW-0460">Magnesium</keyword>
<dbReference type="PANTHER" id="PTHR43340:SF1">
    <property type="entry name" value="HYPOXANTHINE PHOSPHORIBOSYLTRANSFERASE"/>
    <property type="match status" value="1"/>
</dbReference>
<evidence type="ECO:0000256" key="14">
    <source>
        <dbReference type="ARBA" id="ARBA00048811"/>
    </source>
</evidence>
<dbReference type="GO" id="GO:0006166">
    <property type="term" value="P:purine ribonucleoside salvage"/>
    <property type="evidence" value="ECO:0007669"/>
    <property type="project" value="UniProtKB-KW"/>
</dbReference>
<dbReference type="eggNOG" id="COG0634">
    <property type="taxonomic scope" value="Bacteria"/>
</dbReference>
<dbReference type="Pfam" id="PF00156">
    <property type="entry name" value="Pribosyltran"/>
    <property type="match status" value="1"/>
</dbReference>
<dbReference type="GO" id="GO:0032264">
    <property type="term" value="P:IMP salvage"/>
    <property type="evidence" value="ECO:0007669"/>
    <property type="project" value="UniProtKB-UniPathway"/>
</dbReference>
<dbReference type="Proteomes" id="UP000001683">
    <property type="component" value="Chromosome"/>
</dbReference>
<dbReference type="GO" id="GO:0006178">
    <property type="term" value="P:guanine salvage"/>
    <property type="evidence" value="ECO:0007669"/>
    <property type="project" value="TreeGrafter"/>
</dbReference>
<dbReference type="CDD" id="cd06223">
    <property type="entry name" value="PRTases_typeI"/>
    <property type="match status" value="1"/>
</dbReference>
<comment type="similarity">
    <text evidence="6 16">Belongs to the purine/pyrimidine phosphoribosyltransferase family.</text>
</comment>
<evidence type="ECO:0000256" key="16">
    <source>
        <dbReference type="RuleBase" id="RU364099"/>
    </source>
</evidence>
<keyword evidence="7 16" id="KW-0963">Cytoplasm</keyword>
<evidence type="ECO:0000259" key="17">
    <source>
        <dbReference type="Pfam" id="PF00156"/>
    </source>
</evidence>
<dbReference type="InterPro" id="IPR050408">
    <property type="entry name" value="HGPRT"/>
</dbReference>
<evidence type="ECO:0000256" key="3">
    <source>
        <dbReference type="ARBA" id="ARBA00004496"/>
    </source>
</evidence>
<gene>
    <name evidence="18" type="ordered locus">Nther_0080</name>
</gene>
<dbReference type="FunFam" id="3.40.50.2020:FF:000006">
    <property type="entry name" value="Hypoxanthine phosphoribosyltransferase"/>
    <property type="match status" value="1"/>
</dbReference>
<organism evidence="18 19">
    <name type="scientific">Natranaerobius thermophilus (strain ATCC BAA-1301 / DSM 18059 / JW/NM-WN-LF)</name>
    <dbReference type="NCBI Taxonomy" id="457570"/>
    <lineage>
        <taxon>Bacteria</taxon>
        <taxon>Bacillati</taxon>
        <taxon>Bacillota</taxon>
        <taxon>Clostridia</taxon>
        <taxon>Natranaerobiales</taxon>
        <taxon>Natranaerobiaceae</taxon>
        <taxon>Natranaerobius</taxon>
    </lineage>
</organism>
<dbReference type="KEGG" id="nth:Nther_0080"/>
<dbReference type="GO" id="GO:0000166">
    <property type="term" value="F:nucleotide binding"/>
    <property type="evidence" value="ECO:0007669"/>
    <property type="project" value="UniProtKB-KW"/>
</dbReference>
<dbReference type="NCBIfam" id="TIGR01203">
    <property type="entry name" value="HGPRTase"/>
    <property type="match status" value="1"/>
</dbReference>
<dbReference type="GO" id="GO:0046100">
    <property type="term" value="P:hypoxanthine metabolic process"/>
    <property type="evidence" value="ECO:0007669"/>
    <property type="project" value="TreeGrafter"/>
</dbReference>
<comment type="function">
    <text evidence="2">Purine salvage pathway enzyme that catalyzes the transfer of the ribosyl-5-phosphate group from 5-phospho-alpha-D-ribose 1-diphosphate (PRPP) to the N9 position of the 6-oxopurines hypoxanthine and guanine to form the corresponding ribonucleotides IMP (inosine 5'-monophosphate) and GMP (guanosine 5'-monophosphate), with the release of PPi.</text>
</comment>
<comment type="pathway">
    <text evidence="4 16">Purine metabolism; IMP biosynthesis via salvage pathway; IMP from hypoxanthine: step 1/1.</text>
</comment>
<dbReference type="GO" id="GO:0005829">
    <property type="term" value="C:cytosol"/>
    <property type="evidence" value="ECO:0007669"/>
    <property type="project" value="TreeGrafter"/>
</dbReference>
<dbReference type="OrthoDB" id="9802824at2"/>
<sequence length="181" mass="20502">MERAYDKDAFKQLISEEEIKDKVKELGEQISQDYQGQEVIAVGVLKGSFVFAADLLRQLSIPNEIDFLAVSSYGASTKSSGIIRILKDLDTSIENKHVLIVEDIVDTGLTLNYLLETLSTRKPASLKICTLLDKPDRREVDLTPDYIGFQIPDLFVVGYGLDYAEYYRDWPAIYVLPEEDE</sequence>
<evidence type="ECO:0000256" key="1">
    <source>
        <dbReference type="ARBA" id="ARBA00001946"/>
    </source>
</evidence>
<evidence type="ECO:0000256" key="8">
    <source>
        <dbReference type="ARBA" id="ARBA00022676"/>
    </source>
</evidence>
<evidence type="ECO:0000256" key="7">
    <source>
        <dbReference type="ARBA" id="ARBA00022490"/>
    </source>
</evidence>
<dbReference type="UniPathway" id="UPA00591">
    <property type="reaction ID" value="UER00648"/>
</dbReference>
<protein>
    <recommendedName>
        <fullName evidence="16">Hypoxanthine phosphoribosyltransferase</fullName>
        <ecNumber evidence="16">2.4.2.8</ecNumber>
    </recommendedName>
</protein>
<reference evidence="18 19" key="1">
    <citation type="submission" date="2008-04" db="EMBL/GenBank/DDBJ databases">
        <title>Complete sequence of chromosome of Natranaerobius thermophilus JW/NM-WN-LF.</title>
        <authorList>
            <consortium name="US DOE Joint Genome Institute"/>
            <person name="Copeland A."/>
            <person name="Lucas S."/>
            <person name="Lapidus A."/>
            <person name="Glavina del Rio T."/>
            <person name="Dalin E."/>
            <person name="Tice H."/>
            <person name="Bruce D."/>
            <person name="Goodwin L."/>
            <person name="Pitluck S."/>
            <person name="Chertkov O."/>
            <person name="Brettin T."/>
            <person name="Detter J.C."/>
            <person name="Han C."/>
            <person name="Kuske C.R."/>
            <person name="Schmutz J."/>
            <person name="Larimer F."/>
            <person name="Land M."/>
            <person name="Hauser L."/>
            <person name="Kyrpides N."/>
            <person name="Lykidis A."/>
            <person name="Mesbah N.M."/>
            <person name="Wiegel J."/>
        </authorList>
    </citation>
    <scope>NUCLEOTIDE SEQUENCE [LARGE SCALE GENOMIC DNA]</scope>
    <source>
        <strain evidence="19">ATCC BAA-1301 / DSM 18059 / JW/NM-WN-LF</strain>
    </source>
</reference>
<dbReference type="GO" id="GO:0052657">
    <property type="term" value="F:guanine phosphoribosyltransferase activity"/>
    <property type="evidence" value="ECO:0007669"/>
    <property type="project" value="RHEA"/>
</dbReference>
<dbReference type="PANTHER" id="PTHR43340">
    <property type="entry name" value="HYPOXANTHINE-GUANINE PHOSPHORIBOSYLTRANSFERASE"/>
    <property type="match status" value="1"/>
</dbReference>
<dbReference type="EMBL" id="CP001034">
    <property type="protein sequence ID" value="ACB83679.1"/>
    <property type="molecule type" value="Genomic_DNA"/>
</dbReference>
<comment type="catalytic activity">
    <reaction evidence="15">
        <text>IMP + diphosphate = hypoxanthine + 5-phospho-alpha-D-ribose 1-diphosphate</text>
        <dbReference type="Rhea" id="RHEA:17973"/>
        <dbReference type="ChEBI" id="CHEBI:17368"/>
        <dbReference type="ChEBI" id="CHEBI:33019"/>
        <dbReference type="ChEBI" id="CHEBI:58017"/>
        <dbReference type="ChEBI" id="CHEBI:58053"/>
        <dbReference type="EC" id="2.4.2.8"/>
    </reaction>
    <physiologicalReaction direction="right-to-left" evidence="15">
        <dbReference type="Rhea" id="RHEA:17975"/>
    </physiologicalReaction>
</comment>
<dbReference type="InterPro" id="IPR000836">
    <property type="entry name" value="PRTase_dom"/>
</dbReference>
<dbReference type="GO" id="GO:0032263">
    <property type="term" value="P:GMP salvage"/>
    <property type="evidence" value="ECO:0007669"/>
    <property type="project" value="TreeGrafter"/>
</dbReference>
<keyword evidence="8 16" id="KW-0328">Glycosyltransferase</keyword>
<evidence type="ECO:0000256" key="13">
    <source>
        <dbReference type="ARBA" id="ARBA00022842"/>
    </source>
</evidence>
<evidence type="ECO:0000256" key="6">
    <source>
        <dbReference type="ARBA" id="ARBA00008391"/>
    </source>
</evidence>
<dbReference type="GO" id="GO:0004422">
    <property type="term" value="F:hypoxanthine phosphoribosyltransferase activity"/>
    <property type="evidence" value="ECO:0007669"/>
    <property type="project" value="InterPro"/>
</dbReference>
<evidence type="ECO:0000256" key="5">
    <source>
        <dbReference type="ARBA" id="ARBA00004676"/>
    </source>
</evidence>
<name>B2A3Q3_NATTJ</name>
<dbReference type="STRING" id="457570.Nther_0080"/>
<dbReference type="InterPro" id="IPR029057">
    <property type="entry name" value="PRTase-like"/>
</dbReference>
<dbReference type="InParanoid" id="B2A3Q3"/>
<comment type="subcellular location">
    <subcellularLocation>
        <location evidence="3 16">Cytoplasm</location>
    </subcellularLocation>
</comment>
<reference evidence="18 19" key="2">
    <citation type="journal article" date="2011" name="J. Bacteriol.">
        <title>Complete genome sequence of the anaerobic, halophilic alkalithermophile Natranaerobius thermophilus JW/NM-WN-LF.</title>
        <authorList>
            <person name="Zhao B."/>
            <person name="Mesbah N.M."/>
            <person name="Dalin E."/>
            <person name="Goodwin L."/>
            <person name="Nolan M."/>
            <person name="Pitluck S."/>
            <person name="Chertkov O."/>
            <person name="Brettin T.S."/>
            <person name="Han J."/>
            <person name="Larimer F.W."/>
            <person name="Land M.L."/>
            <person name="Hauser L."/>
            <person name="Kyrpides N."/>
            <person name="Wiegel J."/>
        </authorList>
    </citation>
    <scope>NUCLEOTIDE SEQUENCE [LARGE SCALE GENOMIC DNA]</scope>
    <source>
        <strain evidence="19">ATCC BAA-1301 / DSM 18059 / JW/NM-WN-LF</strain>
    </source>
</reference>
<keyword evidence="11 16" id="KW-0660">Purine salvage</keyword>
<evidence type="ECO:0000256" key="10">
    <source>
        <dbReference type="ARBA" id="ARBA00022723"/>
    </source>
</evidence>
<dbReference type="FunCoup" id="B2A3Q3">
    <property type="interactions" value="293"/>
</dbReference>
<dbReference type="GO" id="GO:0000287">
    <property type="term" value="F:magnesium ion binding"/>
    <property type="evidence" value="ECO:0007669"/>
    <property type="project" value="TreeGrafter"/>
</dbReference>
<evidence type="ECO:0000256" key="11">
    <source>
        <dbReference type="ARBA" id="ARBA00022726"/>
    </source>
</evidence>
<evidence type="ECO:0000256" key="4">
    <source>
        <dbReference type="ARBA" id="ARBA00004669"/>
    </source>
</evidence>
<keyword evidence="10 16" id="KW-0479">Metal-binding</keyword>
<dbReference type="EC" id="2.4.2.8" evidence="16"/>
<comment type="catalytic activity">
    <reaction evidence="14">
        <text>GMP + diphosphate = guanine + 5-phospho-alpha-D-ribose 1-diphosphate</text>
        <dbReference type="Rhea" id="RHEA:25424"/>
        <dbReference type="ChEBI" id="CHEBI:16235"/>
        <dbReference type="ChEBI" id="CHEBI:33019"/>
        <dbReference type="ChEBI" id="CHEBI:58017"/>
        <dbReference type="ChEBI" id="CHEBI:58115"/>
        <dbReference type="EC" id="2.4.2.8"/>
    </reaction>
    <physiologicalReaction direction="right-to-left" evidence="14">
        <dbReference type="Rhea" id="RHEA:25426"/>
    </physiologicalReaction>
</comment>
<keyword evidence="9 16" id="KW-0808">Transferase</keyword>
<evidence type="ECO:0000313" key="19">
    <source>
        <dbReference type="Proteomes" id="UP000001683"/>
    </source>
</evidence>
<evidence type="ECO:0000313" key="18">
    <source>
        <dbReference type="EMBL" id="ACB83679.1"/>
    </source>
</evidence>
<keyword evidence="12 16" id="KW-0547">Nucleotide-binding</keyword>
<dbReference type="SUPFAM" id="SSF53271">
    <property type="entry name" value="PRTase-like"/>
    <property type="match status" value="1"/>
</dbReference>
<dbReference type="HOGENOM" id="CLU_073615_0_0_9"/>